<evidence type="ECO:0000256" key="2">
    <source>
        <dbReference type="ARBA" id="ARBA00023163"/>
    </source>
</evidence>
<sequence>MKCENFAELNFDDKWLLYKNACMIFYKIERFYSSVILFGHSYNDSRVLFYDTTALDYSNKNIKLKDMEQQNNDQWNTYWNPHRNKYLKCVLNPMKEMKLSQFELIYMLAHILWNVGDLENLSEKASRMAEEIFSQISNELHNYYVHEMHLINYAERLTKINRVISATESLLHVKKDLGRVAEIFNLWDLVIVGSELCDQG</sequence>
<dbReference type="InterPro" id="IPR051152">
    <property type="entry name" value="C.elegans_Orphan_NR"/>
</dbReference>
<name>A0A914DIT6_9BILA</name>
<keyword evidence="2" id="KW-0804">Transcription</keyword>
<dbReference type="Gene3D" id="1.10.565.10">
    <property type="entry name" value="Retinoid X Receptor"/>
    <property type="match status" value="1"/>
</dbReference>
<dbReference type="WBParaSite" id="ACRNAN_scaffold2731.g6356.t1">
    <property type="protein sequence ID" value="ACRNAN_scaffold2731.g6356.t1"/>
    <property type="gene ID" value="ACRNAN_scaffold2731.g6356"/>
</dbReference>
<dbReference type="PANTHER" id="PTHR45680:SF23">
    <property type="entry name" value="NUCLEAR HORMONE RECEPTOR FAMILY"/>
    <property type="match status" value="1"/>
</dbReference>
<dbReference type="InterPro" id="IPR000536">
    <property type="entry name" value="Nucl_hrmn_rcpt_lig-bd"/>
</dbReference>
<evidence type="ECO:0000313" key="5">
    <source>
        <dbReference type="Proteomes" id="UP000887540"/>
    </source>
</evidence>
<keyword evidence="3" id="KW-0675">Receptor</keyword>
<feature type="domain" description="NR LBD" evidence="4">
    <location>
        <begin position="1"/>
        <end position="200"/>
    </location>
</feature>
<dbReference type="AlphaFoldDB" id="A0A914DIT6"/>
<dbReference type="PROSITE" id="PS51843">
    <property type="entry name" value="NR_LBD"/>
    <property type="match status" value="1"/>
</dbReference>
<dbReference type="Pfam" id="PF00104">
    <property type="entry name" value="Hormone_recep"/>
    <property type="match status" value="1"/>
</dbReference>
<evidence type="ECO:0000256" key="1">
    <source>
        <dbReference type="ARBA" id="ARBA00023015"/>
    </source>
</evidence>
<evidence type="ECO:0000259" key="4">
    <source>
        <dbReference type="PROSITE" id="PS51843"/>
    </source>
</evidence>
<keyword evidence="1" id="KW-0805">Transcription regulation</keyword>
<proteinExistence type="predicted"/>
<dbReference type="Proteomes" id="UP000887540">
    <property type="component" value="Unplaced"/>
</dbReference>
<dbReference type="SMART" id="SM00430">
    <property type="entry name" value="HOLI"/>
    <property type="match status" value="1"/>
</dbReference>
<keyword evidence="5" id="KW-1185">Reference proteome</keyword>
<dbReference type="InterPro" id="IPR035500">
    <property type="entry name" value="NHR-like_dom_sf"/>
</dbReference>
<accession>A0A914DIT6</accession>
<dbReference type="SUPFAM" id="SSF48508">
    <property type="entry name" value="Nuclear receptor ligand-binding domain"/>
    <property type="match status" value="1"/>
</dbReference>
<reference evidence="6" key="1">
    <citation type="submission" date="2022-11" db="UniProtKB">
        <authorList>
            <consortium name="WormBaseParasite"/>
        </authorList>
    </citation>
    <scope>IDENTIFICATION</scope>
</reference>
<evidence type="ECO:0000313" key="6">
    <source>
        <dbReference type="WBParaSite" id="ACRNAN_scaffold2731.g6356.t1"/>
    </source>
</evidence>
<evidence type="ECO:0000256" key="3">
    <source>
        <dbReference type="ARBA" id="ARBA00023170"/>
    </source>
</evidence>
<organism evidence="5 6">
    <name type="scientific">Acrobeloides nanus</name>
    <dbReference type="NCBI Taxonomy" id="290746"/>
    <lineage>
        <taxon>Eukaryota</taxon>
        <taxon>Metazoa</taxon>
        <taxon>Ecdysozoa</taxon>
        <taxon>Nematoda</taxon>
        <taxon>Chromadorea</taxon>
        <taxon>Rhabditida</taxon>
        <taxon>Tylenchina</taxon>
        <taxon>Cephalobomorpha</taxon>
        <taxon>Cephaloboidea</taxon>
        <taxon>Cephalobidae</taxon>
        <taxon>Acrobeloides</taxon>
    </lineage>
</organism>
<protein>
    <submittedName>
        <fullName evidence="6">NR LBD domain-containing protein</fullName>
    </submittedName>
</protein>
<dbReference type="PANTHER" id="PTHR45680">
    <property type="entry name" value="NUCLEAR HORMONE RECEPTOR FAMILY"/>
    <property type="match status" value="1"/>
</dbReference>